<dbReference type="PRINTS" id="PR00700">
    <property type="entry name" value="PRTYPHPHTASE"/>
</dbReference>
<evidence type="ECO:0000259" key="2">
    <source>
        <dbReference type="PROSITE" id="PS50056"/>
    </source>
</evidence>
<dbReference type="GeneID" id="20214963"/>
<evidence type="ECO:0008006" key="6">
    <source>
        <dbReference type="Google" id="ProtNLM"/>
    </source>
</evidence>
<evidence type="ECO:0000313" key="4">
    <source>
        <dbReference type="EnsemblMetazoa" id="HelroP74044"/>
    </source>
</evidence>
<dbReference type="CDD" id="cd00047">
    <property type="entry name" value="PTPc"/>
    <property type="match status" value="1"/>
</dbReference>
<dbReference type="InterPro" id="IPR000242">
    <property type="entry name" value="PTP_cat"/>
</dbReference>
<protein>
    <recommendedName>
        <fullName evidence="6">Tyrosine-protein phosphatase domain-containing protein</fullName>
    </recommendedName>
</protein>
<evidence type="ECO:0000259" key="1">
    <source>
        <dbReference type="PROSITE" id="PS50055"/>
    </source>
</evidence>
<dbReference type="PANTHER" id="PTHR19134">
    <property type="entry name" value="RECEPTOR-TYPE TYROSINE-PROTEIN PHOSPHATASE"/>
    <property type="match status" value="1"/>
</dbReference>
<dbReference type="EMBL" id="AMQM01003159">
    <property type="status" value="NOT_ANNOTATED_CDS"/>
    <property type="molecule type" value="Genomic_DNA"/>
</dbReference>
<dbReference type="PANTHER" id="PTHR19134:SF536">
    <property type="entry name" value="TYROSINE-PROTEIN PHOSPHATASE DOMAIN-CONTAINING PROTEIN"/>
    <property type="match status" value="1"/>
</dbReference>
<dbReference type="eggNOG" id="KOG0789">
    <property type="taxonomic scope" value="Eukaryota"/>
</dbReference>
<name>T1G1L5_HELRO</name>
<dbReference type="Proteomes" id="UP000015101">
    <property type="component" value="Unassembled WGS sequence"/>
</dbReference>
<dbReference type="InterPro" id="IPR000387">
    <property type="entry name" value="Tyr_Pase_dom"/>
</dbReference>
<dbReference type="OrthoDB" id="10253954at2759"/>
<dbReference type="STRING" id="6412.T1G1L5"/>
<accession>T1G1L5</accession>
<dbReference type="InParanoid" id="T1G1L5"/>
<dbReference type="GO" id="GO:0004725">
    <property type="term" value="F:protein tyrosine phosphatase activity"/>
    <property type="evidence" value="ECO:0007669"/>
    <property type="project" value="InterPro"/>
</dbReference>
<reference evidence="4" key="3">
    <citation type="submission" date="2015-06" db="UniProtKB">
        <authorList>
            <consortium name="EnsemblMetazoa"/>
        </authorList>
    </citation>
    <scope>IDENTIFICATION</scope>
</reference>
<dbReference type="CTD" id="20214963"/>
<proteinExistence type="predicted"/>
<evidence type="ECO:0000313" key="3">
    <source>
        <dbReference type="EMBL" id="ESO09077.1"/>
    </source>
</evidence>
<evidence type="ECO:0000313" key="5">
    <source>
        <dbReference type="Proteomes" id="UP000015101"/>
    </source>
</evidence>
<sequence length="116" mass="13707">MRIIFHKNTQELIVTHMWFNHWPDEKTPDDTGGLLNFHHQMKSFVQNWRAVYKKNPCIIVQCETGVGPTGIFIGLDYLIEQCKEKRMVDVLGCLKHLRSHRNFMIQTKVFLLSNNH</sequence>
<dbReference type="EnsemblMetazoa" id="HelroT74044">
    <property type="protein sequence ID" value="HelroP74044"/>
    <property type="gene ID" value="HelroG74044"/>
</dbReference>
<dbReference type="RefSeq" id="XP_009013099.1">
    <property type="nucleotide sequence ID" value="XM_009014851.1"/>
</dbReference>
<organism evidence="4 5">
    <name type="scientific">Helobdella robusta</name>
    <name type="common">Californian leech</name>
    <dbReference type="NCBI Taxonomy" id="6412"/>
    <lineage>
        <taxon>Eukaryota</taxon>
        <taxon>Metazoa</taxon>
        <taxon>Spiralia</taxon>
        <taxon>Lophotrochozoa</taxon>
        <taxon>Annelida</taxon>
        <taxon>Clitellata</taxon>
        <taxon>Hirudinea</taxon>
        <taxon>Rhynchobdellida</taxon>
        <taxon>Glossiphoniidae</taxon>
        <taxon>Helobdella</taxon>
    </lineage>
</organism>
<reference evidence="5" key="1">
    <citation type="submission" date="2012-12" db="EMBL/GenBank/DDBJ databases">
        <authorList>
            <person name="Hellsten U."/>
            <person name="Grimwood J."/>
            <person name="Chapman J.A."/>
            <person name="Shapiro H."/>
            <person name="Aerts A."/>
            <person name="Otillar R.P."/>
            <person name="Terry A.Y."/>
            <person name="Boore J.L."/>
            <person name="Simakov O."/>
            <person name="Marletaz F."/>
            <person name="Cho S.-J."/>
            <person name="Edsinger-Gonzales E."/>
            <person name="Havlak P."/>
            <person name="Kuo D.-H."/>
            <person name="Larsson T."/>
            <person name="Lv J."/>
            <person name="Arendt D."/>
            <person name="Savage R."/>
            <person name="Osoegawa K."/>
            <person name="de Jong P."/>
            <person name="Lindberg D.R."/>
            <person name="Seaver E.C."/>
            <person name="Weisblat D.A."/>
            <person name="Putnam N.H."/>
            <person name="Grigoriev I.V."/>
            <person name="Rokhsar D.S."/>
        </authorList>
    </citation>
    <scope>NUCLEOTIDE SEQUENCE</scope>
</reference>
<keyword evidence="5" id="KW-1185">Reference proteome</keyword>
<dbReference type="SMART" id="SM00404">
    <property type="entry name" value="PTPc_motif"/>
    <property type="match status" value="1"/>
</dbReference>
<dbReference type="OMA" id="LHRMYMV"/>
<dbReference type="InterPro" id="IPR003595">
    <property type="entry name" value="Tyr_Pase_cat"/>
</dbReference>
<dbReference type="Gene3D" id="3.90.190.10">
    <property type="entry name" value="Protein tyrosine phosphatase superfamily"/>
    <property type="match status" value="1"/>
</dbReference>
<dbReference type="KEGG" id="hro:HELRODRAFT_74044"/>
<gene>
    <name evidence="4" type="primary">20214963</name>
    <name evidence="3" type="ORF">HELRODRAFT_74044</name>
</gene>
<dbReference type="SUPFAM" id="SSF52799">
    <property type="entry name" value="(Phosphotyrosine protein) phosphatases II"/>
    <property type="match status" value="1"/>
</dbReference>
<dbReference type="PROSITE" id="PS50056">
    <property type="entry name" value="TYR_PHOSPHATASE_2"/>
    <property type="match status" value="1"/>
</dbReference>
<feature type="domain" description="Tyrosine specific protein phosphatases" evidence="2">
    <location>
        <begin position="35"/>
        <end position="108"/>
    </location>
</feature>
<feature type="domain" description="Tyrosine-protein phosphatase" evidence="1">
    <location>
        <begin position="1"/>
        <end position="107"/>
    </location>
</feature>
<dbReference type="InterPro" id="IPR050348">
    <property type="entry name" value="Protein-Tyr_Phosphatase"/>
</dbReference>
<dbReference type="InterPro" id="IPR029021">
    <property type="entry name" value="Prot-tyrosine_phosphatase-like"/>
</dbReference>
<dbReference type="Pfam" id="PF00102">
    <property type="entry name" value="Y_phosphatase"/>
    <property type="match status" value="1"/>
</dbReference>
<dbReference type="AlphaFoldDB" id="T1G1L5"/>
<dbReference type="PROSITE" id="PS50055">
    <property type="entry name" value="TYR_PHOSPHATASE_PTP"/>
    <property type="match status" value="1"/>
</dbReference>
<dbReference type="EMBL" id="KB096023">
    <property type="protein sequence ID" value="ESO09077.1"/>
    <property type="molecule type" value="Genomic_DNA"/>
</dbReference>
<reference evidence="3 5" key="2">
    <citation type="journal article" date="2013" name="Nature">
        <title>Insights into bilaterian evolution from three spiralian genomes.</title>
        <authorList>
            <person name="Simakov O."/>
            <person name="Marletaz F."/>
            <person name="Cho S.J."/>
            <person name="Edsinger-Gonzales E."/>
            <person name="Havlak P."/>
            <person name="Hellsten U."/>
            <person name="Kuo D.H."/>
            <person name="Larsson T."/>
            <person name="Lv J."/>
            <person name="Arendt D."/>
            <person name="Savage R."/>
            <person name="Osoegawa K."/>
            <person name="de Jong P."/>
            <person name="Grimwood J."/>
            <person name="Chapman J.A."/>
            <person name="Shapiro H."/>
            <person name="Aerts A."/>
            <person name="Otillar R.P."/>
            <person name="Terry A.Y."/>
            <person name="Boore J.L."/>
            <person name="Grigoriev I.V."/>
            <person name="Lindberg D.R."/>
            <person name="Seaver E.C."/>
            <person name="Weisblat D.A."/>
            <person name="Putnam N.H."/>
            <person name="Rokhsar D.S."/>
        </authorList>
    </citation>
    <scope>NUCLEOTIDE SEQUENCE</scope>
</reference>
<dbReference type="HOGENOM" id="CLU_2099480_0_0_1"/>